<accession>A0A2G2Y4U8</accession>
<dbReference type="Gramene" id="PHT64762">
    <property type="protein sequence ID" value="PHT64762"/>
    <property type="gene ID" value="T459_29187"/>
</dbReference>
<evidence type="ECO:0000313" key="2">
    <source>
        <dbReference type="Proteomes" id="UP000222542"/>
    </source>
</evidence>
<keyword evidence="2" id="KW-1185">Reference proteome</keyword>
<reference evidence="1 2" key="2">
    <citation type="journal article" date="2017" name="Genome Biol.">
        <title>New reference genome sequences of hot pepper reveal the massive evolution of plant disease-resistance genes by retroduplication.</title>
        <authorList>
            <person name="Kim S."/>
            <person name="Park J."/>
            <person name="Yeom S.I."/>
            <person name="Kim Y.M."/>
            <person name="Seo E."/>
            <person name="Kim K.T."/>
            <person name="Kim M.S."/>
            <person name="Lee J.M."/>
            <person name="Cheong K."/>
            <person name="Shin H.S."/>
            <person name="Kim S.B."/>
            <person name="Han K."/>
            <person name="Lee J."/>
            <person name="Park M."/>
            <person name="Lee H.A."/>
            <person name="Lee H.Y."/>
            <person name="Lee Y."/>
            <person name="Oh S."/>
            <person name="Lee J.H."/>
            <person name="Choi E."/>
            <person name="Choi E."/>
            <person name="Lee S.E."/>
            <person name="Jeon J."/>
            <person name="Kim H."/>
            <person name="Choi G."/>
            <person name="Song H."/>
            <person name="Lee J."/>
            <person name="Lee S.C."/>
            <person name="Kwon J.K."/>
            <person name="Lee H.Y."/>
            <person name="Koo N."/>
            <person name="Hong Y."/>
            <person name="Kim R.W."/>
            <person name="Kang W.H."/>
            <person name="Huh J.H."/>
            <person name="Kang B.C."/>
            <person name="Yang T.J."/>
            <person name="Lee Y.H."/>
            <person name="Bennetzen J.L."/>
            <person name="Choi D."/>
        </authorList>
    </citation>
    <scope>NUCLEOTIDE SEQUENCE [LARGE SCALE GENOMIC DNA]</scope>
    <source>
        <strain evidence="2">cv. CM334</strain>
    </source>
</reference>
<name>A0A2G2Y4U8_CAPAN</name>
<organism evidence="1 2">
    <name type="scientific">Capsicum annuum</name>
    <name type="common">Capsicum pepper</name>
    <dbReference type="NCBI Taxonomy" id="4072"/>
    <lineage>
        <taxon>Eukaryota</taxon>
        <taxon>Viridiplantae</taxon>
        <taxon>Streptophyta</taxon>
        <taxon>Embryophyta</taxon>
        <taxon>Tracheophyta</taxon>
        <taxon>Spermatophyta</taxon>
        <taxon>Magnoliopsida</taxon>
        <taxon>eudicotyledons</taxon>
        <taxon>Gunneridae</taxon>
        <taxon>Pentapetalae</taxon>
        <taxon>asterids</taxon>
        <taxon>lamiids</taxon>
        <taxon>Solanales</taxon>
        <taxon>Solanaceae</taxon>
        <taxon>Solanoideae</taxon>
        <taxon>Capsiceae</taxon>
        <taxon>Capsicum</taxon>
    </lineage>
</organism>
<evidence type="ECO:0008006" key="3">
    <source>
        <dbReference type="Google" id="ProtNLM"/>
    </source>
</evidence>
<proteinExistence type="predicted"/>
<sequence>MCRSSGLHFVRGSRCDNKMVSRDNGGTDLFGRSFGVVSKFFLKIQERSIGKQSNDIEVYASVSCRACLGFANNNLMFKILQESVENTPLMEGVFAVRMQILGYYWYMMPPKERKRCRRLTPDVFLIMLTELTLDSSLWKARDLLDPTVKFTKVTMKAEDLDFAKIFESCSSLVFLTLNFFSTKFFAEEGYETPTRLPYDLAVKQFHLVEIKLVDSYMLANAICLIRSFPCLESLEIQAYGDAKDGHILESLELEHLSDVTFNHLKEVKLECFSSMMPEMQLIKLLLAKSPALVRLLIDTYYLDKAPLERRLEIFAKDMTISGWDVLISMFCNNFVYHMLRICTFGAAWMKWRLAFGVLCDKTITPILKDACCEDEDVEVDVWHTRCDRVTNEVIRDKVRVTFVVDKMSFELLHGYCNMKPPKGRRHCRSLTPDVISDLPDNVIDVILLRLPCKDAVELIEIRVKALEGVHSGYGDTHEDPKLLVINDPTITNIIEIDAPMLRSFDFDGNITSIFLKNAPLLVKVSLKGYGMNAEDLDFAKVFESCPALEHLILDFTYAEACGRAKNDDRIVESLELEHFSDVTFNHLREVKLRCLSGTAPEMQLIKLLLAKSPELVRMLIDIQVDVPLEARLKIHAEVSNLLRASPEAEVVYEKIEWNMAISGWDVLISLF</sequence>
<protein>
    <recommendedName>
        <fullName evidence="3">FBD domain-containing protein</fullName>
    </recommendedName>
</protein>
<reference evidence="1 2" key="1">
    <citation type="journal article" date="2014" name="Nat. Genet.">
        <title>Genome sequence of the hot pepper provides insights into the evolution of pungency in Capsicum species.</title>
        <authorList>
            <person name="Kim S."/>
            <person name="Park M."/>
            <person name="Yeom S.I."/>
            <person name="Kim Y.M."/>
            <person name="Lee J.M."/>
            <person name="Lee H.A."/>
            <person name="Seo E."/>
            <person name="Choi J."/>
            <person name="Cheong K."/>
            <person name="Kim K.T."/>
            <person name="Jung K."/>
            <person name="Lee G.W."/>
            <person name="Oh S.K."/>
            <person name="Bae C."/>
            <person name="Kim S.B."/>
            <person name="Lee H.Y."/>
            <person name="Kim S.Y."/>
            <person name="Kim M.S."/>
            <person name="Kang B.C."/>
            <person name="Jo Y.D."/>
            <person name="Yang H.B."/>
            <person name="Jeong H.J."/>
            <person name="Kang W.H."/>
            <person name="Kwon J.K."/>
            <person name="Shin C."/>
            <person name="Lim J.Y."/>
            <person name="Park J.H."/>
            <person name="Huh J.H."/>
            <person name="Kim J.S."/>
            <person name="Kim B.D."/>
            <person name="Cohen O."/>
            <person name="Paran I."/>
            <person name="Suh M.C."/>
            <person name="Lee S.B."/>
            <person name="Kim Y.K."/>
            <person name="Shin Y."/>
            <person name="Noh S.J."/>
            <person name="Park J."/>
            <person name="Seo Y.S."/>
            <person name="Kwon S.Y."/>
            <person name="Kim H.A."/>
            <person name="Park J.M."/>
            <person name="Kim H.J."/>
            <person name="Choi S.B."/>
            <person name="Bosland P.W."/>
            <person name="Reeves G."/>
            <person name="Jo S.H."/>
            <person name="Lee B.W."/>
            <person name="Cho H.T."/>
            <person name="Choi H.S."/>
            <person name="Lee M.S."/>
            <person name="Yu Y."/>
            <person name="Do Choi Y."/>
            <person name="Park B.S."/>
            <person name="van Deynze A."/>
            <person name="Ashrafi H."/>
            <person name="Hill T."/>
            <person name="Kim W.T."/>
            <person name="Pai H.S."/>
            <person name="Ahn H.K."/>
            <person name="Yeam I."/>
            <person name="Giovannoni J.J."/>
            <person name="Rose J.K."/>
            <person name="Sorensen I."/>
            <person name="Lee S.J."/>
            <person name="Kim R.W."/>
            <person name="Choi I.Y."/>
            <person name="Choi B.S."/>
            <person name="Lim J.S."/>
            <person name="Lee Y.H."/>
            <person name="Choi D."/>
        </authorList>
    </citation>
    <scope>NUCLEOTIDE SEQUENCE [LARGE SCALE GENOMIC DNA]</scope>
    <source>
        <strain evidence="2">cv. CM334</strain>
    </source>
</reference>
<dbReference type="AlphaFoldDB" id="A0A2G2Y4U8"/>
<gene>
    <name evidence="1" type="ORF">T459_29187</name>
</gene>
<dbReference type="PANTHER" id="PTHR34145:SF65">
    <property type="entry name" value="FBD DOMAIN-CONTAINING PROTEIN"/>
    <property type="match status" value="1"/>
</dbReference>
<comment type="caution">
    <text evidence="1">The sequence shown here is derived from an EMBL/GenBank/DDBJ whole genome shotgun (WGS) entry which is preliminary data.</text>
</comment>
<evidence type="ECO:0000313" key="1">
    <source>
        <dbReference type="EMBL" id="PHT64762.1"/>
    </source>
</evidence>
<dbReference type="InterPro" id="IPR053772">
    <property type="entry name" value="At1g61320/At1g61330-like"/>
</dbReference>
<dbReference type="PANTHER" id="PTHR34145">
    <property type="entry name" value="OS02G0105600 PROTEIN"/>
    <property type="match status" value="1"/>
</dbReference>
<dbReference type="Proteomes" id="UP000222542">
    <property type="component" value="Unassembled WGS sequence"/>
</dbReference>
<dbReference type="EMBL" id="AYRZ02000012">
    <property type="protein sequence ID" value="PHT64762.1"/>
    <property type="molecule type" value="Genomic_DNA"/>
</dbReference>